<comment type="caution">
    <text evidence="3">The sequence shown here is derived from an EMBL/GenBank/DDBJ whole genome shotgun (WGS) entry which is preliminary data.</text>
</comment>
<gene>
    <name evidence="3" type="ORF">AA0114_g5463</name>
</gene>
<reference evidence="4" key="1">
    <citation type="journal article" date="2019" name="bioRxiv">
        <title>Genomics, evolutionary history and diagnostics of the Alternaria alternata species group including apple and Asian pear pathotypes.</title>
        <authorList>
            <person name="Armitage A.D."/>
            <person name="Cockerton H.M."/>
            <person name="Sreenivasaprasad S."/>
            <person name="Woodhall J.W."/>
            <person name="Lane C.R."/>
            <person name="Harrison R.J."/>
            <person name="Clarkson J.P."/>
        </authorList>
    </citation>
    <scope>NUCLEOTIDE SEQUENCE [LARGE SCALE GENOMIC DNA]</scope>
    <source>
        <strain evidence="4">FERA 1082</strain>
    </source>
</reference>
<dbReference type="Gene3D" id="2.30.30.1060">
    <property type="match status" value="1"/>
</dbReference>
<feature type="region of interest" description="Disordered" evidence="1">
    <location>
        <begin position="79"/>
        <end position="99"/>
    </location>
</feature>
<organism evidence="3 4">
    <name type="scientific">Alternaria tenuissima</name>
    <dbReference type="NCBI Taxonomy" id="119927"/>
    <lineage>
        <taxon>Eukaryota</taxon>
        <taxon>Fungi</taxon>
        <taxon>Dikarya</taxon>
        <taxon>Ascomycota</taxon>
        <taxon>Pezizomycotina</taxon>
        <taxon>Dothideomycetes</taxon>
        <taxon>Pleosporomycetidae</taxon>
        <taxon>Pleosporales</taxon>
        <taxon>Pleosporineae</taxon>
        <taxon>Pleosporaceae</taxon>
        <taxon>Alternaria</taxon>
        <taxon>Alternaria sect. Alternaria</taxon>
        <taxon>Alternaria alternata complex</taxon>
    </lineage>
</organism>
<dbReference type="Pfam" id="PF11160">
    <property type="entry name" value="Hva1_TUDOR"/>
    <property type="match status" value="1"/>
</dbReference>
<evidence type="ECO:0000313" key="4">
    <source>
        <dbReference type="Proteomes" id="UP000292402"/>
    </source>
</evidence>
<accession>A0A4Q4MGV7</accession>
<evidence type="ECO:0000259" key="2">
    <source>
        <dbReference type="Pfam" id="PF11160"/>
    </source>
</evidence>
<feature type="domain" description="Hypervirulence associated protein TUDOR" evidence="2">
    <location>
        <begin position="39"/>
        <end position="93"/>
    </location>
</feature>
<dbReference type="Proteomes" id="UP000292402">
    <property type="component" value="Unassembled WGS sequence"/>
</dbReference>
<proteinExistence type="predicted"/>
<evidence type="ECO:0000256" key="1">
    <source>
        <dbReference type="SAM" id="MobiDB-lite"/>
    </source>
</evidence>
<protein>
    <recommendedName>
        <fullName evidence="2">Hypervirulence associated protein TUDOR domain-containing protein</fullName>
    </recommendedName>
</protein>
<dbReference type="InterPro" id="IPR021331">
    <property type="entry name" value="Hva1_TUDOR"/>
</dbReference>
<sequence length="99" mass="10922">MANRLSHSLNEIESHTPVIKAQATENDVASKNGEQIEEGDHVYTRIRGGRHEGNVNKIVTDQEEADAEDVKHPPKVLFTDQKGKDVAHNPGTLDVTDRA</sequence>
<dbReference type="EMBL" id="PDXA01000016">
    <property type="protein sequence ID" value="RYN51278.1"/>
    <property type="molecule type" value="Genomic_DNA"/>
</dbReference>
<dbReference type="AlphaFoldDB" id="A0A4Q4MGV7"/>
<name>A0A4Q4MGV7_9PLEO</name>
<evidence type="ECO:0000313" key="3">
    <source>
        <dbReference type="EMBL" id="RYN51278.1"/>
    </source>
</evidence>